<accession>A0A2W2CQ34</accession>
<name>A0A2W2CQ34_9ACTN</name>
<dbReference type="Gene3D" id="1.10.10.60">
    <property type="entry name" value="Homeodomain-like"/>
    <property type="match status" value="1"/>
</dbReference>
<evidence type="ECO:0000256" key="1">
    <source>
        <dbReference type="ARBA" id="ARBA00023015"/>
    </source>
</evidence>
<protein>
    <recommendedName>
        <fullName evidence="6">HTH tetR-type domain-containing protein</fullName>
    </recommendedName>
</protein>
<dbReference type="PANTHER" id="PTHR30055">
    <property type="entry name" value="HTH-TYPE TRANSCRIPTIONAL REGULATOR RUTR"/>
    <property type="match status" value="1"/>
</dbReference>
<dbReference type="Gene3D" id="1.10.357.10">
    <property type="entry name" value="Tetracycline Repressor, domain 2"/>
    <property type="match status" value="1"/>
</dbReference>
<evidence type="ECO:0000313" key="7">
    <source>
        <dbReference type="EMBL" id="PZF82353.1"/>
    </source>
</evidence>
<dbReference type="GO" id="GO:0000976">
    <property type="term" value="F:transcription cis-regulatory region binding"/>
    <property type="evidence" value="ECO:0007669"/>
    <property type="project" value="TreeGrafter"/>
</dbReference>
<keyword evidence="1" id="KW-0805">Transcription regulation</keyword>
<proteinExistence type="predicted"/>
<dbReference type="GO" id="GO:0003700">
    <property type="term" value="F:DNA-binding transcription factor activity"/>
    <property type="evidence" value="ECO:0007669"/>
    <property type="project" value="TreeGrafter"/>
</dbReference>
<dbReference type="SUPFAM" id="SSF46689">
    <property type="entry name" value="Homeodomain-like"/>
    <property type="match status" value="1"/>
</dbReference>
<evidence type="ECO:0000256" key="5">
    <source>
        <dbReference type="SAM" id="MobiDB-lite"/>
    </source>
</evidence>
<evidence type="ECO:0000256" key="3">
    <source>
        <dbReference type="ARBA" id="ARBA00023163"/>
    </source>
</evidence>
<keyword evidence="3" id="KW-0804">Transcription</keyword>
<feature type="domain" description="HTH tetR-type" evidence="6">
    <location>
        <begin position="26"/>
        <end position="86"/>
    </location>
</feature>
<gene>
    <name evidence="7" type="ORF">C1I92_17150</name>
</gene>
<dbReference type="InterPro" id="IPR009057">
    <property type="entry name" value="Homeodomain-like_sf"/>
</dbReference>
<dbReference type="EMBL" id="POTW01000040">
    <property type="protein sequence ID" value="PZF82353.1"/>
    <property type="molecule type" value="Genomic_DNA"/>
</dbReference>
<keyword evidence="8" id="KW-1185">Reference proteome</keyword>
<feature type="DNA-binding region" description="H-T-H motif" evidence="4">
    <location>
        <begin position="49"/>
        <end position="68"/>
    </location>
</feature>
<reference evidence="7 8" key="1">
    <citation type="submission" date="2018-01" db="EMBL/GenBank/DDBJ databases">
        <title>Draft genome sequence of Jiangella sp. GTF31.</title>
        <authorList>
            <person name="Sahin N."/>
            <person name="Ay H."/>
            <person name="Saygin H."/>
        </authorList>
    </citation>
    <scope>NUCLEOTIDE SEQUENCE [LARGE SCALE GENOMIC DNA]</scope>
    <source>
        <strain evidence="7 8">GTF31</strain>
    </source>
</reference>
<evidence type="ECO:0000259" key="6">
    <source>
        <dbReference type="PROSITE" id="PS50977"/>
    </source>
</evidence>
<comment type="caution">
    <text evidence="7">The sequence shown here is derived from an EMBL/GenBank/DDBJ whole genome shotgun (WGS) entry which is preliminary data.</text>
</comment>
<dbReference type="RefSeq" id="WP_111255869.1">
    <property type="nucleotide sequence ID" value="NZ_POTW01000040.1"/>
</dbReference>
<feature type="region of interest" description="Disordered" evidence="5">
    <location>
        <begin position="1"/>
        <end position="21"/>
    </location>
</feature>
<dbReference type="InterPro" id="IPR001647">
    <property type="entry name" value="HTH_TetR"/>
</dbReference>
<evidence type="ECO:0000313" key="8">
    <source>
        <dbReference type="Proteomes" id="UP000248764"/>
    </source>
</evidence>
<dbReference type="PROSITE" id="PS50977">
    <property type="entry name" value="HTH_TETR_2"/>
    <property type="match status" value="1"/>
</dbReference>
<dbReference type="PRINTS" id="PR00455">
    <property type="entry name" value="HTHTETR"/>
</dbReference>
<organism evidence="7 8">
    <name type="scientific">Jiangella anatolica</name>
    <dbReference type="NCBI Taxonomy" id="2670374"/>
    <lineage>
        <taxon>Bacteria</taxon>
        <taxon>Bacillati</taxon>
        <taxon>Actinomycetota</taxon>
        <taxon>Actinomycetes</taxon>
        <taxon>Jiangellales</taxon>
        <taxon>Jiangellaceae</taxon>
        <taxon>Jiangella</taxon>
    </lineage>
</organism>
<keyword evidence="2 4" id="KW-0238">DNA-binding</keyword>
<dbReference type="Pfam" id="PF17932">
    <property type="entry name" value="TetR_C_24"/>
    <property type="match status" value="1"/>
</dbReference>
<dbReference type="SUPFAM" id="SSF48498">
    <property type="entry name" value="Tetracyclin repressor-like, C-terminal domain"/>
    <property type="match status" value="1"/>
</dbReference>
<dbReference type="Proteomes" id="UP000248764">
    <property type="component" value="Unassembled WGS sequence"/>
</dbReference>
<evidence type="ECO:0000256" key="2">
    <source>
        <dbReference type="ARBA" id="ARBA00023125"/>
    </source>
</evidence>
<dbReference type="InterPro" id="IPR050109">
    <property type="entry name" value="HTH-type_TetR-like_transc_reg"/>
</dbReference>
<dbReference type="InterPro" id="IPR036271">
    <property type="entry name" value="Tet_transcr_reg_TetR-rel_C_sf"/>
</dbReference>
<dbReference type="Pfam" id="PF00440">
    <property type="entry name" value="TetR_N"/>
    <property type="match status" value="1"/>
</dbReference>
<evidence type="ECO:0000256" key="4">
    <source>
        <dbReference type="PROSITE-ProRule" id="PRU00335"/>
    </source>
</evidence>
<dbReference type="PANTHER" id="PTHR30055:SF234">
    <property type="entry name" value="HTH-TYPE TRANSCRIPTIONAL REGULATOR BETI"/>
    <property type="match status" value="1"/>
</dbReference>
<sequence>MPDETAPSTPRIGLRGSVIRDPGHREEQRQQILLAAARVFARKGYVAATMDDIAHEMGVSKGILYYQFRSKQDLIVAARVEASGGALSRLEEIAGGPGRPAERMAAALRDLVEATFSELSRHVILTPTALGLDEEHAERIRSVERRYEALLVEIFEAGVDAGEFVAADPKLTVFTLIRAAESPAFWYQQGGRIGRDDLVDGVTAMLMRSIAAGARA</sequence>
<dbReference type="AlphaFoldDB" id="A0A2W2CQ34"/>
<dbReference type="InterPro" id="IPR041490">
    <property type="entry name" value="KstR2_TetR_C"/>
</dbReference>